<feature type="region of interest" description="Disordered" evidence="1">
    <location>
        <begin position="95"/>
        <end position="141"/>
    </location>
</feature>
<reference evidence="3 4" key="1">
    <citation type="submission" date="2016-04" db="EMBL/GenBank/DDBJ databases">
        <title>A degradative enzymes factory behind the ericoid mycorrhizal symbiosis.</title>
        <authorList>
            <consortium name="DOE Joint Genome Institute"/>
            <person name="Martino E."/>
            <person name="Morin E."/>
            <person name="Grelet G."/>
            <person name="Kuo A."/>
            <person name="Kohler A."/>
            <person name="Daghino S."/>
            <person name="Barry K."/>
            <person name="Choi C."/>
            <person name="Cichocki N."/>
            <person name="Clum A."/>
            <person name="Copeland A."/>
            <person name="Hainaut M."/>
            <person name="Haridas S."/>
            <person name="Labutti K."/>
            <person name="Lindquist E."/>
            <person name="Lipzen A."/>
            <person name="Khouja H.-R."/>
            <person name="Murat C."/>
            <person name="Ohm R."/>
            <person name="Olson A."/>
            <person name="Spatafora J."/>
            <person name="Veneault-Fourrey C."/>
            <person name="Henrissat B."/>
            <person name="Grigoriev I."/>
            <person name="Martin F."/>
            <person name="Perotto S."/>
        </authorList>
    </citation>
    <scope>NUCLEOTIDE SEQUENCE [LARGE SCALE GENOMIC DNA]</scope>
    <source>
        <strain evidence="3 4">E</strain>
    </source>
</reference>
<dbReference type="Proteomes" id="UP000235371">
    <property type="component" value="Unassembled WGS sequence"/>
</dbReference>
<evidence type="ECO:0000256" key="2">
    <source>
        <dbReference type="SAM" id="Phobius"/>
    </source>
</evidence>
<dbReference type="GeneID" id="36582083"/>
<dbReference type="AlphaFoldDB" id="A0A2J6TPW9"/>
<keyword evidence="2" id="KW-0472">Membrane</keyword>
<dbReference type="GO" id="GO:0045046">
    <property type="term" value="P:protein import into peroxisome membrane"/>
    <property type="evidence" value="ECO:0007669"/>
    <property type="project" value="TreeGrafter"/>
</dbReference>
<keyword evidence="2" id="KW-0812">Transmembrane</keyword>
<dbReference type="InParanoid" id="A0A2J6TPW9"/>
<dbReference type="GO" id="GO:0030674">
    <property type="term" value="F:protein-macromolecule adaptor activity"/>
    <property type="evidence" value="ECO:0007669"/>
    <property type="project" value="TreeGrafter"/>
</dbReference>
<dbReference type="EMBL" id="KZ613747">
    <property type="protein sequence ID" value="PMD65066.1"/>
    <property type="molecule type" value="Genomic_DNA"/>
</dbReference>
<protein>
    <submittedName>
        <fullName evidence="3">Peroxin-3</fullName>
    </submittedName>
</protein>
<keyword evidence="4" id="KW-1185">Reference proteome</keyword>
<dbReference type="Pfam" id="PF04882">
    <property type="entry name" value="Peroxin-3"/>
    <property type="match status" value="1"/>
</dbReference>
<proteinExistence type="predicted"/>
<gene>
    <name evidence="3" type="ORF">K444DRAFT_519942</name>
</gene>
<dbReference type="RefSeq" id="XP_024741970.1">
    <property type="nucleotide sequence ID" value="XM_024874003.1"/>
</dbReference>
<dbReference type="GO" id="GO:0005778">
    <property type="term" value="C:peroxisomal membrane"/>
    <property type="evidence" value="ECO:0007669"/>
    <property type="project" value="InterPro"/>
</dbReference>
<dbReference type="STRING" id="1095630.A0A2J6TPW9"/>
<sequence length="523" mass="57822">MISASRRWLKRNRTPLAIGFGLIGAGYVATQYVLGKISDARERMSSDRIARENLRRRFEQNQEDCTFTVLALLPTATDNIMHELETERITHELQQQKAAKLARNGEINPSELDSGPPSVTDDDGRSMASLQSESGVHASQMGIPSASVVGEGRQDGGQQAQKARKTKLQLWNDLKISSITRAFTLIYTLALLTLLTRIQLNLLGRRSYLSSVVSLATGGMEQSTISLENHDDDNPDQAYGNDFETNRKYLTFSWWLLHRGWREVMLKVEAAVKEVFGGLSPRDDISMQKFSELTLEVRKKVEGATEAERQASTWLQYLLPPKEEEEFVLRESGMTKESSPSGSVSISSSDATPLRRLLDETSDLIDSPPFSHVLTLLLDAGYSTLVDQEIARQAYRVPPTSDVPDLNAPRVTEVVDVKPVKLPIVLAILTRQAYSIGNGVPNEYLQSMEQVRDLEAFAAVVYSSNWENEIRPVNDESGITLKDGPIDPAEGHTGQESIVDIGSASASAFESAWGKAVQKDAPV</sequence>
<name>A0A2J6TPW9_9HELO</name>
<dbReference type="PANTHER" id="PTHR28080:SF1">
    <property type="entry name" value="PEROXISOMAL BIOGENESIS FACTOR 3"/>
    <property type="match status" value="1"/>
</dbReference>
<dbReference type="InterPro" id="IPR006966">
    <property type="entry name" value="Peroxin-3"/>
</dbReference>
<accession>A0A2J6TPW9</accession>
<keyword evidence="2" id="KW-1133">Transmembrane helix</keyword>
<evidence type="ECO:0000256" key="1">
    <source>
        <dbReference type="SAM" id="MobiDB-lite"/>
    </source>
</evidence>
<evidence type="ECO:0000313" key="4">
    <source>
        <dbReference type="Proteomes" id="UP000235371"/>
    </source>
</evidence>
<dbReference type="FunCoup" id="A0A2J6TPW9">
    <property type="interactions" value="192"/>
</dbReference>
<dbReference type="OrthoDB" id="45930at2759"/>
<feature type="transmembrane region" description="Helical" evidence="2">
    <location>
        <begin position="16"/>
        <end position="34"/>
    </location>
</feature>
<organism evidence="3 4">
    <name type="scientific">Hyaloscypha bicolor E</name>
    <dbReference type="NCBI Taxonomy" id="1095630"/>
    <lineage>
        <taxon>Eukaryota</taxon>
        <taxon>Fungi</taxon>
        <taxon>Dikarya</taxon>
        <taxon>Ascomycota</taxon>
        <taxon>Pezizomycotina</taxon>
        <taxon>Leotiomycetes</taxon>
        <taxon>Helotiales</taxon>
        <taxon>Hyaloscyphaceae</taxon>
        <taxon>Hyaloscypha</taxon>
        <taxon>Hyaloscypha bicolor</taxon>
    </lineage>
</organism>
<evidence type="ECO:0000313" key="3">
    <source>
        <dbReference type="EMBL" id="PMD65066.1"/>
    </source>
</evidence>
<dbReference type="PANTHER" id="PTHR28080">
    <property type="entry name" value="PEROXISOMAL BIOGENESIS FACTOR 3"/>
    <property type="match status" value="1"/>
</dbReference>